<dbReference type="GO" id="GO:0004301">
    <property type="term" value="F:epoxide hydrolase activity"/>
    <property type="evidence" value="ECO:0007669"/>
    <property type="project" value="TreeGrafter"/>
</dbReference>
<dbReference type="Proteomes" id="UP000650533">
    <property type="component" value="Chromosome 9"/>
</dbReference>
<feature type="domain" description="GH16" evidence="5">
    <location>
        <begin position="60"/>
        <end position="268"/>
    </location>
</feature>
<protein>
    <submittedName>
        <fullName evidence="6">Glycoside hydrolase family 16 protein</fullName>
    </submittedName>
</protein>
<dbReference type="SUPFAM" id="SSF49899">
    <property type="entry name" value="Concanavalin A-like lectins/glucanases"/>
    <property type="match status" value="1"/>
</dbReference>
<dbReference type="CDD" id="cd00413">
    <property type="entry name" value="Glyco_hydrolase_16"/>
    <property type="match status" value="1"/>
</dbReference>
<dbReference type="GO" id="GO:0004553">
    <property type="term" value="F:hydrolase activity, hydrolyzing O-glycosyl compounds"/>
    <property type="evidence" value="ECO:0007669"/>
    <property type="project" value="InterPro"/>
</dbReference>
<dbReference type="InterPro" id="IPR029058">
    <property type="entry name" value="AB_hydrolase_fold"/>
</dbReference>
<sequence>MRSLFLTPFAIAVASAATLVDRQSTSTCECGYKDSTGAVWREAIVSDFTTAAGAEAVLSQNFKKFDYPEAHDDGIYEMNYNVNNVYPYNYGLGLKTSAYSGSGLVQTAGISTLRDNIKYGSFRMRATVPNVPGVCFGFFTYKHDEVPPQEADIEFLSSDQDYYQRVHHTNQPGTIDGDVDPNASKSIVIPGADFTAFHEHRLDWLPSSSKYYYDGTLKSTVSKNSPTKDSSLIVNVWSDGGPLWSRGPPTEDAIATIYYIKVRGLFQFVFDLRKHLQLALCSRRKQDTMSSLRSFDWETLPSEVVYIPIMQAHSEVRSRISGFWATFWLDTIHMTFARLRLIYPLPIPINKMTMTETTNPYNLRPFKVHVPDEEIERTKTLLRMRRLPTEPIILESQPTTEHSILGCTKRNVVFWTLTGAQWKTGNSRVHPGPQFRYFCFMAGQVVFSSISSYRTLGECPDGQQSFDVIIPSLPGVGYSTLLPKPGATVVDNARIFDTLMTKALGPTIHHVEARVSRGSAHNPSFFAPRPDDAIEDVWNGVFLDPIEPVSTLGFVMYDNPQAYLAWLGYKYIKTLEWANYLKNPTNHTWMQYTGTIHTSMAMYQHNGIQYGIEEWKKNPPNQSPFGIQHFEGEFYLAPQSWIKNHGPMIWHQSGLNLPFHFVAVRSAFKTSVSPKGNAPASLPRILVSFSQSPMSTTFAPPRPFKVNIPDEEIERLKIVLKAQRLPQEVILPGADFGMGTELSWIQKAKQELVDFDWRAAEKVLNSFDQYLVELKTQRGIHFVHQKSTHKNAIPILMLHGWGSTVSEFNKVIDPLVNPPEGEQAFHVVAPSLPGIGLYNSFFAPKPADFDIDQLPDYEKHLLELVGIFTSVGMGYFVMQSTKVSTIGLTLYDNPQGFLSYLEHAKFMDELYVVVCYSQFTNTIHTGMAMYQLNGNKYGLEAWAQNPQDQCPFGVQHFEGEFYLSPQSWIKEQGPLIWHKYHDRGGHFAAIGNPKEFVEDCREFYGKFYWEQPGVEAKSA</sequence>
<feature type="chain" id="PRO_5034932208" evidence="4">
    <location>
        <begin position="17"/>
        <end position="1019"/>
    </location>
</feature>
<name>A0A8H8P1Z7_9AGAM</name>
<keyword evidence="2" id="KW-0058">Aromatic hydrocarbons catabolism</keyword>
<evidence type="ECO:0000313" key="6">
    <source>
        <dbReference type="EMBL" id="QRW22852.1"/>
    </source>
</evidence>
<evidence type="ECO:0000313" key="7">
    <source>
        <dbReference type="Proteomes" id="UP000650533"/>
    </source>
</evidence>
<dbReference type="InterPro" id="IPR000757">
    <property type="entry name" value="Beta-glucanase-like"/>
</dbReference>
<dbReference type="Gene3D" id="3.40.50.1820">
    <property type="entry name" value="alpha/beta hydrolase"/>
    <property type="match status" value="3"/>
</dbReference>
<dbReference type="GO" id="GO:0097176">
    <property type="term" value="P:epoxide metabolic process"/>
    <property type="evidence" value="ECO:0007669"/>
    <property type="project" value="TreeGrafter"/>
</dbReference>
<dbReference type="Gene3D" id="2.60.120.200">
    <property type="match status" value="1"/>
</dbReference>
<dbReference type="GO" id="GO:0005975">
    <property type="term" value="P:carbohydrate metabolic process"/>
    <property type="evidence" value="ECO:0007669"/>
    <property type="project" value="InterPro"/>
</dbReference>
<dbReference type="PANTHER" id="PTHR21661">
    <property type="entry name" value="EPOXIDE HYDROLASE 1-RELATED"/>
    <property type="match status" value="1"/>
</dbReference>
<keyword evidence="3 6" id="KW-0378">Hydrolase</keyword>
<dbReference type="Pfam" id="PF06441">
    <property type="entry name" value="EHN"/>
    <property type="match status" value="1"/>
</dbReference>
<dbReference type="GeneID" id="67030167"/>
<comment type="similarity">
    <text evidence="1">Belongs to the peptidase S33 family.</text>
</comment>
<evidence type="ECO:0000256" key="4">
    <source>
        <dbReference type="SAM" id="SignalP"/>
    </source>
</evidence>
<dbReference type="AlphaFoldDB" id="A0A8H8P1Z7"/>
<reference evidence="6" key="1">
    <citation type="submission" date="2020-05" db="EMBL/GenBank/DDBJ databases">
        <title>Evolutionary and genomic comparisons of hybrid uninucleate and nonhybrid Rhizoctonia fungi.</title>
        <authorList>
            <person name="Li C."/>
            <person name="Chen X."/>
        </authorList>
    </citation>
    <scope>NUCLEOTIDE SEQUENCE</scope>
    <source>
        <strain evidence="6">AG-1 IA</strain>
    </source>
</reference>
<feature type="signal peptide" evidence="4">
    <location>
        <begin position="1"/>
        <end position="16"/>
    </location>
</feature>
<dbReference type="InterPro" id="IPR013320">
    <property type="entry name" value="ConA-like_dom_sf"/>
</dbReference>
<organism evidence="6 7">
    <name type="scientific">Rhizoctonia solani</name>
    <dbReference type="NCBI Taxonomy" id="456999"/>
    <lineage>
        <taxon>Eukaryota</taxon>
        <taxon>Fungi</taxon>
        <taxon>Dikarya</taxon>
        <taxon>Basidiomycota</taxon>
        <taxon>Agaricomycotina</taxon>
        <taxon>Agaricomycetes</taxon>
        <taxon>Cantharellales</taxon>
        <taxon>Ceratobasidiaceae</taxon>
        <taxon>Rhizoctonia</taxon>
    </lineage>
</organism>
<dbReference type="EMBL" id="CP059666">
    <property type="protein sequence ID" value="QRW22852.1"/>
    <property type="molecule type" value="Genomic_DNA"/>
</dbReference>
<dbReference type="Pfam" id="PF00722">
    <property type="entry name" value="Glyco_hydro_16"/>
    <property type="match status" value="1"/>
</dbReference>
<keyword evidence="4" id="KW-0732">Signal</keyword>
<dbReference type="PROSITE" id="PS51762">
    <property type="entry name" value="GH16_2"/>
    <property type="match status" value="1"/>
</dbReference>
<evidence type="ECO:0000256" key="2">
    <source>
        <dbReference type="ARBA" id="ARBA00022797"/>
    </source>
</evidence>
<accession>A0A8H8P1Z7</accession>
<dbReference type="PANTHER" id="PTHR21661:SF35">
    <property type="entry name" value="EPOXIDE HYDROLASE"/>
    <property type="match status" value="1"/>
</dbReference>
<dbReference type="RefSeq" id="XP_043183089.1">
    <property type="nucleotide sequence ID" value="XM_043327704.1"/>
</dbReference>
<dbReference type="KEGG" id="rsx:RhiXN_07888"/>
<evidence type="ECO:0000259" key="5">
    <source>
        <dbReference type="PROSITE" id="PS51762"/>
    </source>
</evidence>
<proteinExistence type="inferred from homology"/>
<evidence type="ECO:0000256" key="3">
    <source>
        <dbReference type="ARBA" id="ARBA00022801"/>
    </source>
</evidence>
<dbReference type="SUPFAM" id="SSF53474">
    <property type="entry name" value="alpha/beta-Hydrolases"/>
    <property type="match status" value="2"/>
</dbReference>
<gene>
    <name evidence="6" type="ORF">RhiXN_07888</name>
</gene>
<dbReference type="InterPro" id="IPR010497">
    <property type="entry name" value="Epoxide_hydro_N"/>
</dbReference>
<evidence type="ECO:0000256" key="1">
    <source>
        <dbReference type="ARBA" id="ARBA00010088"/>
    </source>
</evidence>